<keyword evidence="2" id="KW-0808">Transferase</keyword>
<dbReference type="RefSeq" id="WP_009149083.1">
    <property type="nucleotide sequence ID" value="NZ_CP121471.1"/>
</dbReference>
<dbReference type="EMBL" id="JH603169">
    <property type="protein sequence ID" value="EIC22341.1"/>
    <property type="molecule type" value="Genomic_DNA"/>
</dbReference>
<dbReference type="SUPFAM" id="SSF81301">
    <property type="entry name" value="Nucleotidyltransferase"/>
    <property type="match status" value="1"/>
</dbReference>
<dbReference type="OrthoDB" id="14556at2"/>
<evidence type="ECO:0000313" key="2">
    <source>
        <dbReference type="EMBL" id="EIC22341.1"/>
    </source>
</evidence>
<gene>
    <name evidence="2" type="ORF">Thi970DRAFT_02595</name>
</gene>
<protein>
    <submittedName>
        <fullName evidence="2">Putative nucleotidyltransferase</fullName>
    </submittedName>
</protein>
<dbReference type="Proteomes" id="UP000002964">
    <property type="component" value="Unassembled WGS sequence"/>
</dbReference>
<evidence type="ECO:0000313" key="3">
    <source>
        <dbReference type="Proteomes" id="UP000002964"/>
    </source>
</evidence>
<proteinExistence type="predicted"/>
<organism evidence="2 3">
    <name type="scientific">Thiorhodovibrio frisius</name>
    <dbReference type="NCBI Taxonomy" id="631362"/>
    <lineage>
        <taxon>Bacteria</taxon>
        <taxon>Pseudomonadati</taxon>
        <taxon>Pseudomonadota</taxon>
        <taxon>Gammaproteobacteria</taxon>
        <taxon>Chromatiales</taxon>
        <taxon>Chromatiaceae</taxon>
        <taxon>Thiorhodovibrio</taxon>
    </lineage>
</organism>
<keyword evidence="3" id="KW-1185">Reference proteome</keyword>
<dbReference type="InterPro" id="IPR043519">
    <property type="entry name" value="NT_sf"/>
</dbReference>
<feature type="domain" description="Polymerase nucleotidyl transferase" evidence="1">
    <location>
        <begin position="17"/>
        <end position="78"/>
    </location>
</feature>
<name>H8Z0K0_9GAMM</name>
<reference evidence="2 3" key="2">
    <citation type="submission" date="2011-11" db="EMBL/GenBank/DDBJ databases">
        <authorList>
            <consortium name="US DOE Joint Genome Institute"/>
            <person name="Lucas S."/>
            <person name="Han J."/>
            <person name="Lapidus A."/>
            <person name="Cheng J.-F."/>
            <person name="Goodwin L."/>
            <person name="Pitluck S."/>
            <person name="Peters L."/>
            <person name="Ovchinnikova G."/>
            <person name="Zhang X."/>
            <person name="Detter J.C."/>
            <person name="Han C."/>
            <person name="Tapia R."/>
            <person name="Land M."/>
            <person name="Hauser L."/>
            <person name="Kyrpides N."/>
            <person name="Ivanova N."/>
            <person name="Pagani I."/>
            <person name="Vogl K."/>
            <person name="Liu Z."/>
            <person name="Overmann J."/>
            <person name="Frigaard N.-U."/>
            <person name="Bryant D."/>
            <person name="Woyke T."/>
        </authorList>
    </citation>
    <scope>NUCLEOTIDE SEQUENCE [LARGE SCALE GENOMIC DNA]</scope>
    <source>
        <strain evidence="2 3">970</strain>
    </source>
</reference>
<evidence type="ECO:0000259" key="1">
    <source>
        <dbReference type="Pfam" id="PF01909"/>
    </source>
</evidence>
<accession>H8Z0K0</accession>
<dbReference type="HOGENOM" id="CLU_164558_1_1_6"/>
<dbReference type="Pfam" id="PF01909">
    <property type="entry name" value="NTP_transf_2"/>
    <property type="match status" value="1"/>
</dbReference>
<dbReference type="GO" id="GO:0016779">
    <property type="term" value="F:nucleotidyltransferase activity"/>
    <property type="evidence" value="ECO:0007669"/>
    <property type="project" value="InterPro"/>
</dbReference>
<dbReference type="Gene3D" id="3.30.460.10">
    <property type="entry name" value="Beta Polymerase, domain 2"/>
    <property type="match status" value="1"/>
</dbReference>
<dbReference type="STRING" id="631362.Thi970DRAFT_02595"/>
<sequence>MRLNAEQRQTIHRLTREQLGERVRVQLFGSRLNDAAYGGDVDLLLRAETPVSLAQKADLGWQLELELGLPVDILVIDQQGPRTAFEQLALARARDIPPVQEDVR</sequence>
<dbReference type="eggNOG" id="COG1708">
    <property type="taxonomic scope" value="Bacteria"/>
</dbReference>
<dbReference type="InterPro" id="IPR002934">
    <property type="entry name" value="Polymerase_NTP_transf_dom"/>
</dbReference>
<dbReference type="AlphaFoldDB" id="H8Z0K0"/>
<reference evidence="3" key="1">
    <citation type="submission" date="2011-06" db="EMBL/GenBank/DDBJ databases">
        <authorList>
            <consortium name="US DOE Joint Genome Institute (JGI-PGF)"/>
            <person name="Lucas S."/>
            <person name="Han J."/>
            <person name="Lapidus A."/>
            <person name="Cheng J.-F."/>
            <person name="Goodwin L."/>
            <person name="Pitluck S."/>
            <person name="Peters L."/>
            <person name="Land M.L."/>
            <person name="Hauser L."/>
            <person name="Vogl K."/>
            <person name="Liu Z."/>
            <person name="Overmann J."/>
            <person name="Frigaard N.-U."/>
            <person name="Bryant D.A."/>
            <person name="Woyke T.J."/>
        </authorList>
    </citation>
    <scope>NUCLEOTIDE SEQUENCE [LARGE SCALE GENOMIC DNA]</scope>
    <source>
        <strain evidence="3">970</strain>
    </source>
</reference>
<dbReference type="CDD" id="cd05403">
    <property type="entry name" value="NT_KNTase_like"/>
    <property type="match status" value="1"/>
</dbReference>